<keyword evidence="1" id="KW-0472">Membrane</keyword>
<dbReference type="EMBL" id="GEDG01009089">
    <property type="protein sequence ID" value="JAP29451.1"/>
    <property type="molecule type" value="Transcribed_RNA"/>
</dbReference>
<keyword evidence="1" id="KW-0812">Transmembrane</keyword>
<name>A0A0V0IC23_SOLCH</name>
<keyword evidence="1" id="KW-1133">Transmembrane helix</keyword>
<evidence type="ECO:0000256" key="1">
    <source>
        <dbReference type="SAM" id="Phobius"/>
    </source>
</evidence>
<feature type="transmembrane region" description="Helical" evidence="1">
    <location>
        <begin position="45"/>
        <end position="67"/>
    </location>
</feature>
<sequence length="75" mass="8723">MVGPLRQNLNMLFSFYLVVFNTFSYHTSTEHLIYIGHNQIIPVRFFCLMSQVCSSTFGLNLFGLTSFRTFALLYN</sequence>
<proteinExistence type="predicted"/>
<protein>
    <submittedName>
        <fullName evidence="2">Putative ovule protein</fullName>
    </submittedName>
</protein>
<organism evidence="2">
    <name type="scientific">Solanum chacoense</name>
    <name type="common">Chaco potato</name>
    <dbReference type="NCBI Taxonomy" id="4108"/>
    <lineage>
        <taxon>Eukaryota</taxon>
        <taxon>Viridiplantae</taxon>
        <taxon>Streptophyta</taxon>
        <taxon>Embryophyta</taxon>
        <taxon>Tracheophyta</taxon>
        <taxon>Spermatophyta</taxon>
        <taxon>Magnoliopsida</taxon>
        <taxon>eudicotyledons</taxon>
        <taxon>Gunneridae</taxon>
        <taxon>Pentapetalae</taxon>
        <taxon>asterids</taxon>
        <taxon>lamiids</taxon>
        <taxon>Solanales</taxon>
        <taxon>Solanaceae</taxon>
        <taxon>Solanoideae</taxon>
        <taxon>Solaneae</taxon>
        <taxon>Solanum</taxon>
    </lineage>
</organism>
<reference evidence="2" key="1">
    <citation type="submission" date="2015-12" db="EMBL/GenBank/DDBJ databases">
        <title>Gene expression during late stages of embryo sac development: a critical building block for successful pollen-pistil interactions.</title>
        <authorList>
            <person name="Liu Y."/>
            <person name="Joly V."/>
            <person name="Sabar M."/>
            <person name="Matton D.P."/>
        </authorList>
    </citation>
    <scope>NUCLEOTIDE SEQUENCE</scope>
</reference>
<evidence type="ECO:0000313" key="2">
    <source>
        <dbReference type="EMBL" id="JAP29451.1"/>
    </source>
</evidence>
<feature type="transmembrane region" description="Helical" evidence="1">
    <location>
        <begin position="12"/>
        <end position="33"/>
    </location>
</feature>
<accession>A0A0V0IC23</accession>
<dbReference type="AlphaFoldDB" id="A0A0V0IC23"/>